<name>A0ABS9VDU1_9BACT</name>
<comment type="caution">
    <text evidence="9">The sequence shown here is derived from an EMBL/GenBank/DDBJ whole genome shotgun (WGS) entry which is preliminary data.</text>
</comment>
<dbReference type="PANTHER" id="PTHR43884:SF12">
    <property type="entry name" value="ISOVALERYL-COA DEHYDROGENASE, MITOCHONDRIAL-RELATED"/>
    <property type="match status" value="1"/>
</dbReference>
<dbReference type="InterPro" id="IPR006089">
    <property type="entry name" value="Acyl-CoA_DH_CS"/>
</dbReference>
<dbReference type="SUPFAM" id="SSF47203">
    <property type="entry name" value="Acyl-CoA dehydrogenase C-terminal domain-like"/>
    <property type="match status" value="1"/>
</dbReference>
<dbReference type="PIRSF" id="PIRSF016578">
    <property type="entry name" value="HsaA"/>
    <property type="match status" value="1"/>
</dbReference>
<reference evidence="9" key="1">
    <citation type="submission" date="2022-03" db="EMBL/GenBank/DDBJ databases">
        <title>De novo assembled genomes of Belliella spp. (Cyclobacteriaceae) strains.</title>
        <authorList>
            <person name="Szabo A."/>
            <person name="Korponai K."/>
            <person name="Felfoldi T."/>
        </authorList>
    </citation>
    <scope>NUCLEOTIDE SEQUENCE</scope>
    <source>
        <strain evidence="9">DSM 111903</strain>
    </source>
</reference>
<dbReference type="InterPro" id="IPR046373">
    <property type="entry name" value="Acyl-CoA_Oxase/DH_mid-dom_sf"/>
</dbReference>
<dbReference type="InterPro" id="IPR009100">
    <property type="entry name" value="AcylCoA_DH/oxidase_NM_dom_sf"/>
</dbReference>
<evidence type="ECO:0000259" key="6">
    <source>
        <dbReference type="Pfam" id="PF00441"/>
    </source>
</evidence>
<dbReference type="Gene3D" id="1.20.140.10">
    <property type="entry name" value="Butyryl-CoA Dehydrogenase, subunit A, domain 3"/>
    <property type="match status" value="1"/>
</dbReference>
<dbReference type="PANTHER" id="PTHR43884">
    <property type="entry name" value="ACYL-COA DEHYDROGENASE"/>
    <property type="match status" value="1"/>
</dbReference>
<evidence type="ECO:0000256" key="2">
    <source>
        <dbReference type="ARBA" id="ARBA00009347"/>
    </source>
</evidence>
<dbReference type="PROSITE" id="PS00072">
    <property type="entry name" value="ACYL_COA_DH_1"/>
    <property type="match status" value="1"/>
</dbReference>
<accession>A0ABS9VDU1</accession>
<protein>
    <submittedName>
        <fullName evidence="9">Acyl-CoA dehydrogenase</fullName>
    </submittedName>
</protein>
<feature type="domain" description="Acyl-CoA dehydrogenase/oxidase N-terminal" evidence="8">
    <location>
        <begin position="6"/>
        <end position="118"/>
    </location>
</feature>
<dbReference type="Pfam" id="PF02771">
    <property type="entry name" value="Acyl-CoA_dh_N"/>
    <property type="match status" value="1"/>
</dbReference>
<evidence type="ECO:0000256" key="5">
    <source>
        <dbReference type="RuleBase" id="RU362125"/>
    </source>
</evidence>
<dbReference type="PROSITE" id="PS00073">
    <property type="entry name" value="ACYL_COA_DH_2"/>
    <property type="match status" value="1"/>
</dbReference>
<dbReference type="RefSeq" id="WP_241413175.1">
    <property type="nucleotide sequence ID" value="NZ_JAKZGO010000011.1"/>
</dbReference>
<gene>
    <name evidence="9" type="ORF">MM213_13990</name>
</gene>
<feature type="domain" description="Acyl-CoA dehydrogenase/oxidase C-terminal" evidence="6">
    <location>
        <begin position="231"/>
        <end position="378"/>
    </location>
</feature>
<comment type="cofactor">
    <cofactor evidence="1 5">
        <name>FAD</name>
        <dbReference type="ChEBI" id="CHEBI:57692"/>
    </cofactor>
</comment>
<evidence type="ECO:0000313" key="9">
    <source>
        <dbReference type="EMBL" id="MCH7414606.1"/>
    </source>
</evidence>
<evidence type="ECO:0000313" key="10">
    <source>
        <dbReference type="Proteomes" id="UP001165430"/>
    </source>
</evidence>
<dbReference type="EMBL" id="JAKZGO010000011">
    <property type="protein sequence ID" value="MCH7414606.1"/>
    <property type="molecule type" value="Genomic_DNA"/>
</dbReference>
<dbReference type="InterPro" id="IPR009075">
    <property type="entry name" value="AcylCo_DH/oxidase_C"/>
</dbReference>
<feature type="domain" description="Acyl-CoA oxidase/dehydrogenase middle" evidence="7">
    <location>
        <begin position="122"/>
        <end position="217"/>
    </location>
</feature>
<dbReference type="Gene3D" id="1.10.540.10">
    <property type="entry name" value="Acyl-CoA dehydrogenase/oxidase, N-terminal domain"/>
    <property type="match status" value="1"/>
</dbReference>
<dbReference type="InterPro" id="IPR037069">
    <property type="entry name" value="AcylCoA_DH/ox_N_sf"/>
</dbReference>
<keyword evidence="10" id="KW-1185">Reference proteome</keyword>
<dbReference type="InterPro" id="IPR036250">
    <property type="entry name" value="AcylCo_DH-like_C"/>
</dbReference>
<keyword evidence="5" id="KW-0560">Oxidoreductase</keyword>
<dbReference type="InterPro" id="IPR006091">
    <property type="entry name" value="Acyl-CoA_Oxase/DH_mid-dom"/>
</dbReference>
<sequence length="379" mass="41428">MNFEHTEEQLAVRDAAREFAKSELLEGVIERDTEARFPSEQMKKMGELGFMGMMVDPKYNGGGMDTVSYVLAMEEISKIDASASVAMSVNNSLVCWGLEKYGNEQQKEKYLKPLASGEVLGAFCLSEPEAGSDATSQKTSAELNGDHYILNGTKNWITNGSTASIYLVIAQTDAAKGHKGISAFIVEKESEGFVIGKKEDKLGIRGSDTHSLMFTDVKVPVENRIGEEGFGFTFAMETLNGGRIGIAAQALGIASGAYELALAYSKERKAFGKPISQHQAIQFKLADMATNIEAARLLVLKSAWLKDQGKDYAHASAMAKLYASQVAMDVTIEAVQVHGGYGFVKEYHVERLMRDAKITQIYEGTSEIQKIVISRSILR</sequence>
<dbReference type="Gene3D" id="2.40.110.10">
    <property type="entry name" value="Butyryl-CoA Dehydrogenase, subunit A, domain 2"/>
    <property type="match status" value="1"/>
</dbReference>
<evidence type="ECO:0000256" key="4">
    <source>
        <dbReference type="ARBA" id="ARBA00022827"/>
    </source>
</evidence>
<dbReference type="SUPFAM" id="SSF56645">
    <property type="entry name" value="Acyl-CoA dehydrogenase NM domain-like"/>
    <property type="match status" value="1"/>
</dbReference>
<comment type="similarity">
    <text evidence="2 5">Belongs to the acyl-CoA dehydrogenase family.</text>
</comment>
<evidence type="ECO:0000259" key="7">
    <source>
        <dbReference type="Pfam" id="PF02770"/>
    </source>
</evidence>
<evidence type="ECO:0000259" key="8">
    <source>
        <dbReference type="Pfam" id="PF02771"/>
    </source>
</evidence>
<keyword evidence="4 5" id="KW-0274">FAD</keyword>
<evidence type="ECO:0000256" key="1">
    <source>
        <dbReference type="ARBA" id="ARBA00001974"/>
    </source>
</evidence>
<organism evidence="9 10">
    <name type="scientific">Belliella alkalica</name>
    <dbReference type="NCBI Taxonomy" id="1730871"/>
    <lineage>
        <taxon>Bacteria</taxon>
        <taxon>Pseudomonadati</taxon>
        <taxon>Bacteroidota</taxon>
        <taxon>Cytophagia</taxon>
        <taxon>Cytophagales</taxon>
        <taxon>Cyclobacteriaceae</taxon>
        <taxon>Belliella</taxon>
    </lineage>
</organism>
<dbReference type="CDD" id="cd01158">
    <property type="entry name" value="SCAD_SBCAD"/>
    <property type="match status" value="1"/>
</dbReference>
<dbReference type="Pfam" id="PF00441">
    <property type="entry name" value="Acyl-CoA_dh_1"/>
    <property type="match status" value="1"/>
</dbReference>
<evidence type="ECO:0000256" key="3">
    <source>
        <dbReference type="ARBA" id="ARBA00022630"/>
    </source>
</evidence>
<dbReference type="InterPro" id="IPR013786">
    <property type="entry name" value="AcylCoA_DH/ox_N"/>
</dbReference>
<dbReference type="Pfam" id="PF02770">
    <property type="entry name" value="Acyl-CoA_dh_M"/>
    <property type="match status" value="1"/>
</dbReference>
<dbReference type="Proteomes" id="UP001165430">
    <property type="component" value="Unassembled WGS sequence"/>
</dbReference>
<keyword evidence="3 5" id="KW-0285">Flavoprotein</keyword>
<proteinExistence type="inferred from homology"/>